<evidence type="ECO:0000313" key="3">
    <source>
        <dbReference type="Proteomes" id="UP000706039"/>
    </source>
</evidence>
<comment type="caution">
    <text evidence="2">The sequence shown here is derived from an EMBL/GenBank/DDBJ whole genome shotgun (WGS) entry which is preliminary data.</text>
</comment>
<gene>
    <name evidence="2" type="ORF">K7G82_27490</name>
</gene>
<evidence type="ECO:0000256" key="1">
    <source>
        <dbReference type="SAM" id="MobiDB-lite"/>
    </source>
</evidence>
<protein>
    <submittedName>
        <fullName evidence="2">Penicillin-binding protein activator LpoB</fullName>
    </submittedName>
</protein>
<feature type="region of interest" description="Disordered" evidence="1">
    <location>
        <begin position="1"/>
        <end position="23"/>
    </location>
</feature>
<dbReference type="EMBL" id="JAINVV010000014">
    <property type="protein sequence ID" value="MBY8826076.1"/>
    <property type="molecule type" value="Genomic_DNA"/>
</dbReference>
<dbReference type="InterPro" id="IPR005534">
    <property type="entry name" value="Curli_assmbl/transp-comp_CsgG"/>
</dbReference>
<dbReference type="Pfam" id="PF03783">
    <property type="entry name" value="CsgG"/>
    <property type="match status" value="1"/>
</dbReference>
<accession>A0ABS7PXI4</accession>
<evidence type="ECO:0000313" key="2">
    <source>
        <dbReference type="EMBL" id="MBY8826076.1"/>
    </source>
</evidence>
<dbReference type="Proteomes" id="UP000706039">
    <property type="component" value="Unassembled WGS sequence"/>
</dbReference>
<name>A0ABS7PXI4_9SPHN</name>
<organism evidence="2 3">
    <name type="scientific">Sphingomonas colocasiae</name>
    <dbReference type="NCBI Taxonomy" id="1848973"/>
    <lineage>
        <taxon>Bacteria</taxon>
        <taxon>Pseudomonadati</taxon>
        <taxon>Pseudomonadota</taxon>
        <taxon>Alphaproteobacteria</taxon>
        <taxon>Sphingomonadales</taxon>
        <taxon>Sphingomonadaceae</taxon>
        <taxon>Sphingomonas</taxon>
    </lineage>
</organism>
<sequence>MAASHRQQAGRAQDFASRLPGGVKTSHATRRRFSFGENIVSVKLTSLLVASSLCLAASPALAKDTKGSSARQEQSRGTQEIPRCTRKLGSVAIVEPDTQWWRDYNLGSPEAILKVFVQQSGCFTIVNRGRAMQSRAMERAMADSGELQSGSNLGKGQVKTADYYLEPNIVGANANGGGGGAGGALGGALGGLFGGAGRVIGGIAGGVSVKKKEANVTLSIVNGRTTEEEALTEGYARKSDVSFGGGGGALWGGGLAAAGGGGYQNTEIGQVIVLAYLDAYTKLVTQLGGLPENAAAAAPVARK</sequence>
<keyword evidence="3" id="KW-1185">Reference proteome</keyword>
<reference evidence="2 3" key="1">
    <citation type="submission" date="2021-08" db="EMBL/GenBank/DDBJ databases">
        <authorList>
            <person name="Tuo L."/>
        </authorList>
    </citation>
    <scope>NUCLEOTIDE SEQUENCE [LARGE SCALE GENOMIC DNA]</scope>
    <source>
        <strain evidence="2 3">JCM 31229</strain>
    </source>
</reference>
<proteinExistence type="predicted"/>